<evidence type="ECO:0000256" key="6">
    <source>
        <dbReference type="ARBA" id="ARBA00022741"/>
    </source>
</evidence>
<dbReference type="Pfam" id="PF01293">
    <property type="entry name" value="PEPCK_ATP"/>
    <property type="match status" value="1"/>
</dbReference>
<keyword evidence="5" id="KW-0312">Gluconeogenesis</keyword>
<keyword evidence="9" id="KW-0456">Lyase</keyword>
<dbReference type="SUPFAM" id="SSF53795">
    <property type="entry name" value="PEP carboxykinase-like"/>
    <property type="match status" value="1"/>
</dbReference>
<gene>
    <name evidence="12" type="ORF">BCR35DRAFT_305931</name>
</gene>
<dbReference type="GO" id="GO:0016301">
    <property type="term" value="F:kinase activity"/>
    <property type="evidence" value="ECO:0007669"/>
    <property type="project" value="UniProtKB-KW"/>
</dbReference>
<keyword evidence="8" id="KW-0067">ATP-binding</keyword>
<evidence type="ECO:0000256" key="8">
    <source>
        <dbReference type="ARBA" id="ARBA00022840"/>
    </source>
</evidence>
<comment type="pathway">
    <text evidence="1">Carbohydrate biosynthesis; gluconeogenesis.</text>
</comment>
<accession>A0A1Y2EXD1</accession>
<dbReference type="NCBIfam" id="NF006821">
    <property type="entry name" value="PRK09344.1-3"/>
    <property type="match status" value="1"/>
</dbReference>
<evidence type="ECO:0000256" key="2">
    <source>
        <dbReference type="ARBA" id="ARBA00006052"/>
    </source>
</evidence>
<keyword evidence="12" id="KW-0418">Kinase</keyword>
<evidence type="ECO:0000256" key="5">
    <source>
        <dbReference type="ARBA" id="ARBA00022432"/>
    </source>
</evidence>
<keyword evidence="6" id="KW-0547">Nucleotide-binding</keyword>
<keyword evidence="7" id="KW-0210">Decarboxylase</keyword>
<feature type="region of interest" description="Disordered" evidence="11">
    <location>
        <begin position="1"/>
        <end position="29"/>
    </location>
</feature>
<keyword evidence="12" id="KW-0808">Transferase</keyword>
<dbReference type="InterPro" id="IPR001272">
    <property type="entry name" value="PEP_carboxykinase_ATP"/>
</dbReference>
<evidence type="ECO:0000256" key="3">
    <source>
        <dbReference type="ARBA" id="ARBA00012363"/>
    </source>
</evidence>
<sequence length="569" mass="62379">MPGRQSPHRTGTPGRNGFEEQGSHLDGPEASYGLLGKDLGFFSSAGFDMDKIHLKRNAPVAQLYEDAVKFEGAVISASGALINFSGKKTGRSPKDKRIVQEETSKDDIWWGPVNLAMDEHTFEINRERAIDFLNTRENVYVFDGFAGWDPKYRIKVRVICARAYHALFMHNMLIRPTAKELEEFGEPDFTIYNAGQFPANRFTAGMTSSTSVEVNFKRKEMVILGTEYAGEMKKGIFSVMHYLQPVKFGNLSLHSSANEGPNGDVSLFFGLSGTGKTTLSADPARSLIGDDEHVWADTGVFNIEGGCYAKCVGLNAEKEPDIYNAIRFGSILENVTYDYATREPNYEDTGITENTRCAYPIEYINNAKIPCMSSAQPTNVIYLTCDAFGVLPPVSLLTSEQAQYWFLSGYTSKTPGTEDGITEPSPTFSTCFGAPFLTLHPSRYATMLAKRMAEQGSKCWLVNTGWTGGAFGVGKRCPLKVTRSIIDAIHDGSLAKAEYVTSPVFNLATPTSIPGNPEVSSTLLDPSKAWADRAAFDAQNEKLAKMFDTAFARYAADCSPEVVAAGPKL</sequence>
<dbReference type="GO" id="GO:0005524">
    <property type="term" value="F:ATP binding"/>
    <property type="evidence" value="ECO:0007669"/>
    <property type="project" value="UniProtKB-KW"/>
</dbReference>
<feature type="compositionally biased region" description="Basic and acidic residues" evidence="11">
    <location>
        <begin position="17"/>
        <end position="27"/>
    </location>
</feature>
<dbReference type="STRING" id="106004.A0A1Y2EXD1"/>
<comment type="similarity">
    <text evidence="2">Belongs to the phosphoenolpyruvate carboxykinase (ATP) family.</text>
</comment>
<dbReference type="EMBL" id="MCGR01000035">
    <property type="protein sequence ID" value="ORY76272.1"/>
    <property type="molecule type" value="Genomic_DNA"/>
</dbReference>
<organism evidence="12 13">
    <name type="scientific">Leucosporidium creatinivorum</name>
    <dbReference type="NCBI Taxonomy" id="106004"/>
    <lineage>
        <taxon>Eukaryota</taxon>
        <taxon>Fungi</taxon>
        <taxon>Dikarya</taxon>
        <taxon>Basidiomycota</taxon>
        <taxon>Pucciniomycotina</taxon>
        <taxon>Microbotryomycetes</taxon>
        <taxon>Leucosporidiales</taxon>
        <taxon>Leucosporidium</taxon>
    </lineage>
</organism>
<dbReference type="NCBIfam" id="NF006820">
    <property type="entry name" value="PRK09344.1-2"/>
    <property type="match status" value="1"/>
</dbReference>
<dbReference type="InterPro" id="IPR015994">
    <property type="entry name" value="PEPCK_ATP_CS"/>
</dbReference>
<dbReference type="GO" id="GO:0006094">
    <property type="term" value="P:gluconeogenesis"/>
    <property type="evidence" value="ECO:0007669"/>
    <property type="project" value="UniProtKB-UniPathway"/>
</dbReference>
<dbReference type="FunFam" id="3.40.449.10:FF:000002">
    <property type="entry name" value="Phosphoenolpyruvate carboxykinase [ATP]"/>
    <property type="match status" value="1"/>
</dbReference>
<keyword evidence="12" id="KW-0670">Pyruvate</keyword>
<keyword evidence="13" id="KW-1185">Reference proteome</keyword>
<dbReference type="GO" id="GO:0005829">
    <property type="term" value="C:cytosol"/>
    <property type="evidence" value="ECO:0007669"/>
    <property type="project" value="TreeGrafter"/>
</dbReference>
<dbReference type="UniPathway" id="UPA00138"/>
<dbReference type="OrthoDB" id="184182at2759"/>
<dbReference type="PROSITE" id="PS00532">
    <property type="entry name" value="PEPCK_ATP"/>
    <property type="match status" value="1"/>
</dbReference>
<dbReference type="InterPro" id="IPR008210">
    <property type="entry name" value="PEP_carboxykinase_N"/>
</dbReference>
<evidence type="ECO:0000256" key="10">
    <source>
        <dbReference type="ARBA" id="ARBA00047371"/>
    </source>
</evidence>
<dbReference type="Proteomes" id="UP000193467">
    <property type="component" value="Unassembled WGS sequence"/>
</dbReference>
<evidence type="ECO:0000256" key="9">
    <source>
        <dbReference type="ARBA" id="ARBA00023239"/>
    </source>
</evidence>
<dbReference type="InParanoid" id="A0A1Y2EXD1"/>
<dbReference type="GO" id="GO:0004612">
    <property type="term" value="F:phosphoenolpyruvate carboxykinase (ATP) activity"/>
    <property type="evidence" value="ECO:0007669"/>
    <property type="project" value="UniProtKB-EC"/>
</dbReference>
<evidence type="ECO:0000313" key="13">
    <source>
        <dbReference type="Proteomes" id="UP000193467"/>
    </source>
</evidence>
<reference evidence="12 13" key="1">
    <citation type="submission" date="2016-07" db="EMBL/GenBank/DDBJ databases">
        <title>Pervasive Adenine N6-methylation of Active Genes in Fungi.</title>
        <authorList>
            <consortium name="DOE Joint Genome Institute"/>
            <person name="Mondo S.J."/>
            <person name="Dannebaum R.O."/>
            <person name="Kuo R.C."/>
            <person name="Labutti K."/>
            <person name="Haridas S."/>
            <person name="Kuo A."/>
            <person name="Salamov A."/>
            <person name="Ahrendt S.R."/>
            <person name="Lipzen A."/>
            <person name="Sullivan W."/>
            <person name="Andreopoulos W.B."/>
            <person name="Clum A."/>
            <person name="Lindquist E."/>
            <person name="Daum C."/>
            <person name="Ramamoorthy G.K."/>
            <person name="Gryganskyi A."/>
            <person name="Culley D."/>
            <person name="Magnuson J.K."/>
            <person name="James T.Y."/>
            <person name="O'Malley M.A."/>
            <person name="Stajich J.E."/>
            <person name="Spatafora J.W."/>
            <person name="Visel A."/>
            <person name="Grigoriev I.V."/>
        </authorList>
    </citation>
    <scope>NUCLEOTIDE SEQUENCE [LARGE SCALE GENOMIC DNA]</scope>
    <source>
        <strain evidence="12 13">62-1032</strain>
    </source>
</reference>
<dbReference type="FunFam" id="2.170.8.10:FF:000001">
    <property type="entry name" value="Phosphoenolpyruvate carboxykinase (ATP)"/>
    <property type="match status" value="1"/>
</dbReference>
<dbReference type="Gene3D" id="3.90.228.20">
    <property type="match status" value="1"/>
</dbReference>
<evidence type="ECO:0000256" key="7">
    <source>
        <dbReference type="ARBA" id="ARBA00022793"/>
    </source>
</evidence>
<evidence type="ECO:0000256" key="11">
    <source>
        <dbReference type="SAM" id="MobiDB-lite"/>
    </source>
</evidence>
<dbReference type="PIRSF" id="PIRSF006294">
    <property type="entry name" value="PEP_crbxkin"/>
    <property type="match status" value="1"/>
</dbReference>
<dbReference type="EC" id="4.1.1.49" evidence="3"/>
<evidence type="ECO:0000256" key="4">
    <source>
        <dbReference type="ARBA" id="ARBA00021932"/>
    </source>
</evidence>
<dbReference type="AlphaFoldDB" id="A0A1Y2EXD1"/>
<dbReference type="PANTHER" id="PTHR30031:SF0">
    <property type="entry name" value="PHOSPHOENOLPYRUVATE CARBOXYKINASE (ATP)"/>
    <property type="match status" value="1"/>
</dbReference>
<comment type="catalytic activity">
    <reaction evidence="10">
        <text>oxaloacetate + ATP = phosphoenolpyruvate + ADP + CO2</text>
        <dbReference type="Rhea" id="RHEA:18617"/>
        <dbReference type="ChEBI" id="CHEBI:16452"/>
        <dbReference type="ChEBI" id="CHEBI:16526"/>
        <dbReference type="ChEBI" id="CHEBI:30616"/>
        <dbReference type="ChEBI" id="CHEBI:58702"/>
        <dbReference type="ChEBI" id="CHEBI:456216"/>
        <dbReference type="EC" id="4.1.1.49"/>
    </reaction>
</comment>
<dbReference type="SUPFAM" id="SSF68923">
    <property type="entry name" value="PEP carboxykinase N-terminal domain"/>
    <property type="match status" value="1"/>
</dbReference>
<evidence type="ECO:0000256" key="1">
    <source>
        <dbReference type="ARBA" id="ARBA00004742"/>
    </source>
</evidence>
<proteinExistence type="inferred from homology"/>
<evidence type="ECO:0000313" key="12">
    <source>
        <dbReference type="EMBL" id="ORY76272.1"/>
    </source>
</evidence>
<protein>
    <recommendedName>
        <fullName evidence="4">Phosphoenolpyruvate carboxykinase (ATP)</fullName>
        <ecNumber evidence="3">4.1.1.49</ecNumber>
    </recommendedName>
</protein>
<name>A0A1Y2EXD1_9BASI</name>
<dbReference type="Gene3D" id="2.170.8.10">
    <property type="entry name" value="Phosphoenolpyruvate Carboxykinase, domain 2"/>
    <property type="match status" value="1"/>
</dbReference>
<dbReference type="PANTHER" id="PTHR30031">
    <property type="entry name" value="PHOSPHOENOLPYRUVATE CARBOXYKINASE ATP"/>
    <property type="match status" value="1"/>
</dbReference>
<dbReference type="Gene3D" id="3.40.449.10">
    <property type="entry name" value="Phosphoenolpyruvate Carboxykinase, domain 1"/>
    <property type="match status" value="1"/>
</dbReference>
<dbReference type="HAMAP" id="MF_00453">
    <property type="entry name" value="PEPCK_ATP"/>
    <property type="match status" value="1"/>
</dbReference>
<dbReference type="NCBIfam" id="TIGR00224">
    <property type="entry name" value="pckA"/>
    <property type="match status" value="1"/>
</dbReference>
<comment type="caution">
    <text evidence="12">The sequence shown here is derived from an EMBL/GenBank/DDBJ whole genome shotgun (WGS) entry which is preliminary data.</text>
</comment>
<dbReference type="CDD" id="cd00484">
    <property type="entry name" value="PEPCK_ATP"/>
    <property type="match status" value="1"/>
</dbReference>
<dbReference type="InterPro" id="IPR013035">
    <property type="entry name" value="PEP_carboxykinase_C"/>
</dbReference>